<dbReference type="InterPro" id="IPR052940">
    <property type="entry name" value="Carb_Esterase_6"/>
</dbReference>
<reference evidence="3 4" key="1">
    <citation type="submission" date="2019-02" db="EMBL/GenBank/DDBJ databases">
        <title>Deep-cultivation of Planctomycetes and their phenomic and genomic characterization uncovers novel biology.</title>
        <authorList>
            <person name="Wiegand S."/>
            <person name="Jogler M."/>
            <person name="Boedeker C."/>
            <person name="Pinto D."/>
            <person name="Vollmers J."/>
            <person name="Rivas-Marin E."/>
            <person name="Kohn T."/>
            <person name="Peeters S.H."/>
            <person name="Heuer A."/>
            <person name="Rast P."/>
            <person name="Oberbeckmann S."/>
            <person name="Bunk B."/>
            <person name="Jeske O."/>
            <person name="Meyerdierks A."/>
            <person name="Storesund J.E."/>
            <person name="Kallscheuer N."/>
            <person name="Luecker S."/>
            <person name="Lage O.M."/>
            <person name="Pohl T."/>
            <person name="Merkel B.J."/>
            <person name="Hornburger P."/>
            <person name="Mueller R.-W."/>
            <person name="Bruemmer F."/>
            <person name="Labrenz M."/>
            <person name="Spormann A.M."/>
            <person name="Op Den Camp H."/>
            <person name="Overmann J."/>
            <person name="Amann R."/>
            <person name="Jetten M.S.M."/>
            <person name="Mascher T."/>
            <person name="Medema M.H."/>
            <person name="Devos D.P."/>
            <person name="Kaster A.-K."/>
            <person name="Ovreas L."/>
            <person name="Rohde M."/>
            <person name="Galperin M.Y."/>
            <person name="Jogler C."/>
        </authorList>
    </citation>
    <scope>NUCLEOTIDE SEQUENCE [LARGE SCALE GENOMIC DNA]</scope>
    <source>
        <strain evidence="3 4">Poly41</strain>
    </source>
</reference>
<organism evidence="3 4">
    <name type="scientific">Novipirellula artificiosorum</name>
    <dbReference type="NCBI Taxonomy" id="2528016"/>
    <lineage>
        <taxon>Bacteria</taxon>
        <taxon>Pseudomonadati</taxon>
        <taxon>Planctomycetota</taxon>
        <taxon>Planctomycetia</taxon>
        <taxon>Pirellulales</taxon>
        <taxon>Pirellulaceae</taxon>
        <taxon>Novipirellula</taxon>
    </lineage>
</organism>
<evidence type="ECO:0000313" key="3">
    <source>
        <dbReference type="EMBL" id="TWU41835.1"/>
    </source>
</evidence>
<feature type="domain" description="Sialate O-acetylesterase" evidence="2">
    <location>
        <begin position="27"/>
        <end position="292"/>
    </location>
</feature>
<dbReference type="GO" id="GO:0016788">
    <property type="term" value="F:hydrolase activity, acting on ester bonds"/>
    <property type="evidence" value="ECO:0007669"/>
    <property type="project" value="UniProtKB-ARBA"/>
</dbReference>
<keyword evidence="1" id="KW-0378">Hydrolase</keyword>
<dbReference type="SUPFAM" id="SSF52266">
    <property type="entry name" value="SGNH hydrolase"/>
    <property type="match status" value="1"/>
</dbReference>
<protein>
    <recommendedName>
        <fullName evidence="2">Sialate O-acetylesterase domain-containing protein</fullName>
    </recommendedName>
</protein>
<keyword evidence="4" id="KW-1185">Reference proteome</keyword>
<accession>A0A5C6DZG9</accession>
<dbReference type="Gene3D" id="3.40.50.1110">
    <property type="entry name" value="SGNH hydrolase"/>
    <property type="match status" value="1"/>
</dbReference>
<dbReference type="AlphaFoldDB" id="A0A5C6DZG9"/>
<dbReference type="OrthoDB" id="9795554at2"/>
<dbReference type="PANTHER" id="PTHR31988">
    <property type="entry name" value="ESTERASE, PUTATIVE (DUF303)-RELATED"/>
    <property type="match status" value="1"/>
</dbReference>
<evidence type="ECO:0000256" key="1">
    <source>
        <dbReference type="ARBA" id="ARBA00022801"/>
    </source>
</evidence>
<dbReference type="InterPro" id="IPR005181">
    <property type="entry name" value="SASA"/>
</dbReference>
<evidence type="ECO:0000313" key="4">
    <source>
        <dbReference type="Proteomes" id="UP000319143"/>
    </source>
</evidence>
<gene>
    <name evidence="3" type="ORF">Poly41_01270</name>
</gene>
<dbReference type="Pfam" id="PF03629">
    <property type="entry name" value="SASA"/>
    <property type="match status" value="1"/>
</dbReference>
<evidence type="ECO:0000259" key="2">
    <source>
        <dbReference type="Pfam" id="PF03629"/>
    </source>
</evidence>
<comment type="caution">
    <text evidence="3">The sequence shown here is derived from an EMBL/GenBank/DDBJ whole genome shotgun (WGS) entry which is preliminary data.</text>
</comment>
<proteinExistence type="predicted"/>
<dbReference type="InterPro" id="IPR036514">
    <property type="entry name" value="SGNH_hydro_sf"/>
</dbReference>
<dbReference type="EMBL" id="SJPV01000001">
    <property type="protein sequence ID" value="TWU41835.1"/>
    <property type="molecule type" value="Genomic_DNA"/>
</dbReference>
<name>A0A5C6DZG9_9BACT</name>
<dbReference type="Proteomes" id="UP000319143">
    <property type="component" value="Unassembled WGS sequence"/>
</dbReference>
<sequence length="298" mass="32797">MYRIVILHAFLLLFVLIQKTDAKPPIRVFLVAGQSNAVGYDAPPQALPASDIDETVRFWWRCGDPPPDEHDSMSGRWVTLRHQPVGDPIKPKSGRQYGNYAQREGGFGPEMGFARTLAPRSPLPIAIIKIAFSGTHVAGDWNPNLSDREDSEDPNDSRGACYRSLLAETHQAISQLSQTYAPEIEAIVWVQGESDAQAAYVDAYQTNITTMIQELRKDLATPNLWVMLGVNTRFGGGHNPFMPKIVAAQQAVAHLDPHVQYVDCDGASIANHAHFDGQGTLQVGTRFANTLLRITAGR</sequence>
<dbReference type="PANTHER" id="PTHR31988:SF19">
    <property type="entry name" value="9-O-ACETYL-N-ACETYLNEURAMINIC ACID DEACETYLASE-RELATED"/>
    <property type="match status" value="1"/>
</dbReference>